<reference evidence="2" key="1">
    <citation type="journal article" date="2015" name="Nature">
        <title>Complex archaea that bridge the gap between prokaryotes and eukaryotes.</title>
        <authorList>
            <person name="Spang A."/>
            <person name="Saw J.H."/>
            <person name="Jorgensen S.L."/>
            <person name="Zaremba-Niedzwiedzka K."/>
            <person name="Martijn J."/>
            <person name="Lind A.E."/>
            <person name="van Eijk R."/>
            <person name="Schleper C."/>
            <person name="Guy L."/>
            <person name="Ettema T.J."/>
        </authorList>
    </citation>
    <scope>NUCLEOTIDE SEQUENCE</scope>
</reference>
<organism evidence="2">
    <name type="scientific">marine sediment metagenome</name>
    <dbReference type="NCBI Taxonomy" id="412755"/>
    <lineage>
        <taxon>unclassified sequences</taxon>
        <taxon>metagenomes</taxon>
        <taxon>ecological metagenomes</taxon>
    </lineage>
</organism>
<evidence type="ECO:0000313" key="2">
    <source>
        <dbReference type="EMBL" id="KKL23958.1"/>
    </source>
</evidence>
<dbReference type="AlphaFoldDB" id="A0A0F9EJ71"/>
<name>A0A0F9EJ71_9ZZZZ</name>
<protein>
    <submittedName>
        <fullName evidence="2">Uncharacterized protein</fullName>
    </submittedName>
</protein>
<gene>
    <name evidence="2" type="ORF">LCGC14_2420190</name>
</gene>
<evidence type="ECO:0000256" key="1">
    <source>
        <dbReference type="SAM" id="MobiDB-lite"/>
    </source>
</evidence>
<proteinExistence type="predicted"/>
<dbReference type="EMBL" id="LAZR01036773">
    <property type="protein sequence ID" value="KKL23958.1"/>
    <property type="molecule type" value="Genomic_DNA"/>
</dbReference>
<accession>A0A0F9EJ71</accession>
<comment type="caution">
    <text evidence="2">The sequence shown here is derived from an EMBL/GenBank/DDBJ whole genome shotgun (WGS) entry which is preliminary data.</text>
</comment>
<sequence length="118" mass="13500">MERVEELVAALEAACEKCENALKVMDETKAEKPESDEDKAKQATKVDELQKQYDAANAEFKELNEKKTRFSKAALGDYIENRIGWLSGYRPWTEVPETKAAIKELELIHAHFGLERRS</sequence>
<feature type="region of interest" description="Disordered" evidence="1">
    <location>
        <begin position="27"/>
        <end position="46"/>
    </location>
</feature>